<feature type="domain" description="Glycosyl hydrolase family 67 catalytic" evidence="2">
    <location>
        <begin position="104"/>
        <end position="386"/>
    </location>
</feature>
<evidence type="ECO:0000259" key="2">
    <source>
        <dbReference type="Pfam" id="PF07488"/>
    </source>
</evidence>
<dbReference type="GO" id="GO:0045493">
    <property type="term" value="P:xylan catabolic process"/>
    <property type="evidence" value="ECO:0007669"/>
    <property type="project" value="InterPro"/>
</dbReference>
<protein>
    <submittedName>
        <fullName evidence="3">Alpha-glucuronidase</fullName>
        <ecNumber evidence="3">3.2.1.139</ecNumber>
    </submittedName>
</protein>
<evidence type="ECO:0000313" key="4">
    <source>
        <dbReference type="Proteomes" id="UP001183643"/>
    </source>
</evidence>
<dbReference type="GO" id="GO:0046559">
    <property type="term" value="F:alpha-glucuronidase activity"/>
    <property type="evidence" value="ECO:0007669"/>
    <property type="project" value="UniProtKB-EC"/>
</dbReference>
<dbReference type="EMBL" id="JAVDYB010000001">
    <property type="protein sequence ID" value="MDR7276323.1"/>
    <property type="molecule type" value="Genomic_DNA"/>
</dbReference>
<reference evidence="3" key="1">
    <citation type="submission" date="2023-07" db="EMBL/GenBank/DDBJ databases">
        <title>Sequencing the genomes of 1000 actinobacteria strains.</title>
        <authorList>
            <person name="Klenk H.-P."/>
        </authorList>
    </citation>
    <scope>NUCLEOTIDE SEQUENCE</scope>
    <source>
        <strain evidence="3">DSM 44707</strain>
    </source>
</reference>
<evidence type="ECO:0000313" key="3">
    <source>
        <dbReference type="EMBL" id="MDR7276323.1"/>
    </source>
</evidence>
<dbReference type="InterPro" id="IPR011099">
    <property type="entry name" value="Glyco_hydro_67_C"/>
</dbReference>
<dbReference type="Gene3D" id="3.20.20.80">
    <property type="entry name" value="Glycosidases"/>
    <property type="match status" value="1"/>
</dbReference>
<sequence>MTTTSVHPAWLPTEAWRPIGTRRVRVDVTGTVRDEVRAACALHGGELVTTGEADLILRIGGADGYAITRERHVTTVSSATHAGLLHGLFATVRMGESAFVPGPRIDSAPAFARRMLDHWDNLDVHPVMGQVERGYAGGSLFWRAGALRTADLPRVRDYARLLASIGINAVALNNVNVHATEARLLTDRLPDLVTLADVFRPYAVRVHLAVTFAAPIVLGGLDTADPLDPAVRAWWSVTLAAVYERIPDFGGVLVKADSEGRPGPFAYGRTHADGANMLAEALAPHGGVVHWRAFVYNHRQDWRDRTTDRARAAYDHFAPLDGAFAGNVVLQVKHGPMDFQPREPISPVLAAMPRTRLAMELQITQEYTGQQRHVCYLAPMWSAVISGAPAARELAGVANTGDDPFWTGHPLAQANLYAFGRLAWDPSLAPETILDEWITLTFDPDDAAREALHAIMDESWRTYERYTAPLGVGFMVRPGHHYGPDVDGYEYTPWGTYHFADRDGVGVDRTVATGTGYTGLYPYPWNEIFESLADCPDELLLFMHHVPYTHVLRSGETVIQHIYDTHFAGVSEVEAMRERWQRIKIAPDVHARVSTLLDEQLRSAIEWRDQINTYFFRKSGIGDIRGRKIY</sequence>
<organism evidence="3 4">
    <name type="scientific">Catenuloplanes atrovinosus</name>
    <dbReference type="NCBI Taxonomy" id="137266"/>
    <lineage>
        <taxon>Bacteria</taxon>
        <taxon>Bacillati</taxon>
        <taxon>Actinomycetota</taxon>
        <taxon>Actinomycetes</taxon>
        <taxon>Micromonosporales</taxon>
        <taxon>Micromonosporaceae</taxon>
        <taxon>Catenuloplanes</taxon>
    </lineage>
</organism>
<dbReference type="InterPro" id="IPR011100">
    <property type="entry name" value="Glyco_hydro_67_cat"/>
</dbReference>
<dbReference type="Pfam" id="PF07477">
    <property type="entry name" value="Glyco_hydro_67C"/>
    <property type="match status" value="1"/>
</dbReference>
<evidence type="ECO:0000259" key="1">
    <source>
        <dbReference type="Pfam" id="PF07477"/>
    </source>
</evidence>
<keyword evidence="3" id="KW-0378">Hydrolase</keyword>
<dbReference type="EC" id="3.2.1.139" evidence="3"/>
<dbReference type="RefSeq" id="WP_310368366.1">
    <property type="nucleotide sequence ID" value="NZ_JAVDYB010000001.1"/>
</dbReference>
<dbReference type="GO" id="GO:0033939">
    <property type="term" value="F:xylan alpha-1,2-glucuronosidase activity"/>
    <property type="evidence" value="ECO:0007669"/>
    <property type="project" value="TreeGrafter"/>
</dbReference>
<dbReference type="GO" id="GO:0005576">
    <property type="term" value="C:extracellular region"/>
    <property type="evidence" value="ECO:0007669"/>
    <property type="project" value="InterPro"/>
</dbReference>
<dbReference type="AlphaFoldDB" id="A0AAE3YM49"/>
<dbReference type="PANTHER" id="PTHR39207:SF1">
    <property type="entry name" value="ALPHA-GLUCURONIDASE A"/>
    <property type="match status" value="1"/>
</dbReference>
<name>A0AAE3YM49_9ACTN</name>
<dbReference type="Gene3D" id="3.90.1330.10">
    <property type="entry name" value="Alpha-glucuronidase, C-terminal domain"/>
    <property type="match status" value="1"/>
</dbReference>
<dbReference type="Pfam" id="PF07488">
    <property type="entry name" value="Glyco_hydro_67M"/>
    <property type="match status" value="1"/>
</dbReference>
<dbReference type="Proteomes" id="UP001183643">
    <property type="component" value="Unassembled WGS sequence"/>
</dbReference>
<gene>
    <name evidence="3" type="ORF">J2S41_003101</name>
</gene>
<feature type="domain" description="Glycosyl hydrolase family 67 C-terminal" evidence="1">
    <location>
        <begin position="407"/>
        <end position="627"/>
    </location>
</feature>
<dbReference type="InterPro" id="IPR037054">
    <property type="entry name" value="A-glucoronidase_C_sf"/>
</dbReference>
<comment type="caution">
    <text evidence="3">The sequence shown here is derived from an EMBL/GenBank/DDBJ whole genome shotgun (WGS) entry which is preliminary data.</text>
</comment>
<accession>A0AAE3YM49</accession>
<proteinExistence type="predicted"/>
<keyword evidence="3" id="KW-0326">Glycosidase</keyword>
<dbReference type="InterPro" id="IPR017853">
    <property type="entry name" value="GH"/>
</dbReference>
<dbReference type="SUPFAM" id="SSF51445">
    <property type="entry name" value="(Trans)glycosidases"/>
    <property type="match status" value="1"/>
</dbReference>
<keyword evidence="4" id="KW-1185">Reference proteome</keyword>
<dbReference type="PANTHER" id="PTHR39207">
    <property type="entry name" value="ALPHA-GLUCURONIDASE A"/>
    <property type="match status" value="1"/>
</dbReference>